<keyword evidence="1" id="KW-0732">Signal</keyword>
<organism evidence="2 3">
    <name type="scientific">Gluconacetobacter diazotrophicus (strain ATCC 49037 / DSM 5601 / CCUG 37298 / CIP 103539 / LMG 7603 / PAl5)</name>
    <dbReference type="NCBI Taxonomy" id="272568"/>
    <lineage>
        <taxon>Bacteria</taxon>
        <taxon>Pseudomonadati</taxon>
        <taxon>Pseudomonadota</taxon>
        <taxon>Alphaproteobacteria</taxon>
        <taxon>Acetobacterales</taxon>
        <taxon>Acetobacteraceae</taxon>
        <taxon>Gluconacetobacter</taxon>
    </lineage>
</organism>
<evidence type="ECO:0008006" key="4">
    <source>
        <dbReference type="Google" id="ProtNLM"/>
    </source>
</evidence>
<dbReference type="AlphaFoldDB" id="A9HFL3"/>
<name>A9HFL3_GLUDA</name>
<evidence type="ECO:0000313" key="2">
    <source>
        <dbReference type="EMBL" id="CAP55378.1"/>
    </source>
</evidence>
<reference evidence="2 3" key="1">
    <citation type="journal article" date="2009" name="BMC Genomics">
        <title>Complete genome sequence of the sugarcane nitrogen-fixing endophyte Gluconacetobacter diazotrophicus Pal5.</title>
        <authorList>
            <person name="Bertalan M."/>
            <person name="Albano R."/>
            <person name="Padua V."/>
            <person name="Rouws L."/>
            <person name="Rojas C."/>
            <person name="Hemerly A."/>
            <person name="Teixeira K."/>
            <person name="Schwab S."/>
            <person name="Araujo J."/>
            <person name="Oliveira A."/>
            <person name="Franca L."/>
            <person name="Magalhaes V."/>
            <person name="Alqueres S."/>
            <person name="Cardoso A."/>
            <person name="Almeida W."/>
            <person name="Loureiro M.M."/>
            <person name="Nogueira E."/>
            <person name="Cidade D."/>
            <person name="Oliveira D."/>
            <person name="Simao T."/>
            <person name="Macedo J."/>
            <person name="Valadao A."/>
            <person name="Dreschsel M."/>
            <person name="Freitas F."/>
            <person name="Vidal M."/>
            <person name="Guedes H."/>
            <person name="Rodrigues E."/>
            <person name="Meneses C."/>
            <person name="Brioso P."/>
            <person name="Pozzer L."/>
            <person name="Figueiredo D."/>
            <person name="Montano H."/>
            <person name="Junior J."/>
            <person name="Filho G."/>
            <person name="Flores V."/>
            <person name="Ferreira B."/>
            <person name="Branco A."/>
            <person name="Gonzalez P."/>
            <person name="Guillobel H."/>
            <person name="Lemos M."/>
            <person name="Seibel L."/>
            <person name="Macedo J."/>
            <person name="Alves-Ferreira M."/>
            <person name="Sachetto-Martins G."/>
            <person name="Coelho A."/>
            <person name="Santos E."/>
            <person name="Amaral G."/>
            <person name="Neves A."/>
            <person name="Pacheco A.B."/>
            <person name="Carvalho D."/>
            <person name="Lery L."/>
            <person name="Bisch P."/>
            <person name="Rossle S.C."/>
            <person name="Urmenyi T."/>
            <person name="Kruger W.V."/>
            <person name="Martins O."/>
            <person name="Baldani J.I."/>
            <person name="Ferreira P.C."/>
        </authorList>
    </citation>
    <scope>NUCLEOTIDE SEQUENCE [LARGE SCALE GENOMIC DNA]</scope>
    <source>
        <strain evidence="3">ATCC 49037 / DSM 5601 / CCUG 37298 / CIP 103539 / LMG 7603 / PAl5</strain>
    </source>
</reference>
<gene>
    <name evidence="2" type="ordered locus">GDI1435</name>
</gene>
<evidence type="ECO:0000313" key="3">
    <source>
        <dbReference type="Proteomes" id="UP000001176"/>
    </source>
</evidence>
<accession>A9HFL3</accession>
<proteinExistence type="predicted"/>
<dbReference type="PROSITE" id="PS51257">
    <property type="entry name" value="PROKAR_LIPOPROTEIN"/>
    <property type="match status" value="1"/>
</dbReference>
<feature type="chain" id="PRO_5002739259" description="Sulfatase N-terminal domain-containing protein" evidence="1">
    <location>
        <begin position="23"/>
        <end position="314"/>
    </location>
</feature>
<dbReference type="KEGG" id="gdi:GDI1435"/>
<evidence type="ECO:0000256" key="1">
    <source>
        <dbReference type="SAM" id="SignalP"/>
    </source>
</evidence>
<dbReference type="Proteomes" id="UP000001176">
    <property type="component" value="Chromosome"/>
</dbReference>
<feature type="signal peptide" evidence="1">
    <location>
        <begin position="1"/>
        <end position="22"/>
    </location>
</feature>
<protein>
    <recommendedName>
        <fullName evidence="4">Sulfatase N-terminal domain-containing protein</fullName>
    </recommendedName>
</protein>
<sequence>MGLQRIAAAGAFAAVSLSCAHAADLPGPAGNPAHETIVVNGMSRDEVRQEVDKMVYAPWYRQVVRWDSSFCPLVSGLPERFRSFVVDRLNKAAESVIPGISKHCDTANVIVLFADNGTDAFNAIIARAPMLGSEQPPRGIGRHISIPPEIAAADLRKNLPVRWYRSNLRVPAPGAMDAFVPGIGEHNEQGVPEFESYSGGDWIKKTTQSETGSTIVIVDLPLASGSTWGQLADYISFVVLSGPRLGESFNQNSIMSLFNDSHFQKTAPSRLTSFDRALLHALYAADPAQGANAEQGEIAYMVVDDLSLHRPTVR</sequence>
<keyword evidence="3" id="KW-1185">Reference proteome</keyword>
<dbReference type="EMBL" id="AM889285">
    <property type="protein sequence ID" value="CAP55378.1"/>
    <property type="molecule type" value="Genomic_DNA"/>
</dbReference>